<dbReference type="PANTHER" id="PTHR43033:SF1">
    <property type="entry name" value="TRNA(ILE)-LYSIDINE SYNTHASE-RELATED"/>
    <property type="match status" value="1"/>
</dbReference>
<comment type="subcellular location">
    <subcellularLocation>
        <location evidence="6">Cytoplasm</location>
    </subcellularLocation>
</comment>
<keyword evidence="3 6" id="KW-0547">Nucleotide-binding</keyword>
<dbReference type="HAMAP" id="MF_01161">
    <property type="entry name" value="tRNA_Ile_lys_synt"/>
    <property type="match status" value="1"/>
</dbReference>
<keyword evidence="2 6" id="KW-0819">tRNA processing</keyword>
<dbReference type="AlphaFoldDB" id="A0A399RI23"/>
<evidence type="ECO:0000313" key="8">
    <source>
        <dbReference type="EMBL" id="RIJ30231.1"/>
    </source>
</evidence>
<dbReference type="PANTHER" id="PTHR43033">
    <property type="entry name" value="TRNA(ILE)-LYSIDINE SYNTHASE-RELATED"/>
    <property type="match status" value="1"/>
</dbReference>
<reference evidence="8 9" key="1">
    <citation type="submission" date="2018-08" db="EMBL/GenBank/DDBJ databases">
        <title>Henriciella mobilis sp. nov., isolated from seawater.</title>
        <authorList>
            <person name="Cheng H."/>
            <person name="Wu Y.-H."/>
            <person name="Xu X.-W."/>
            <person name="Guo L.-L."/>
        </authorList>
    </citation>
    <scope>NUCLEOTIDE SEQUENCE [LARGE SCALE GENOMIC DNA]</scope>
    <source>
        <strain evidence="8 9">JN25</strain>
    </source>
</reference>
<proteinExistence type="inferred from homology"/>
<dbReference type="CDD" id="cd01992">
    <property type="entry name" value="TilS_N"/>
    <property type="match status" value="1"/>
</dbReference>
<evidence type="ECO:0000256" key="3">
    <source>
        <dbReference type="ARBA" id="ARBA00022741"/>
    </source>
</evidence>
<gene>
    <name evidence="6 8" type="primary">tilS</name>
    <name evidence="8" type="ORF">D1223_06170</name>
</gene>
<dbReference type="Gene3D" id="3.40.50.620">
    <property type="entry name" value="HUPs"/>
    <property type="match status" value="1"/>
</dbReference>
<dbReference type="InterPro" id="IPR011063">
    <property type="entry name" value="TilS/TtcA_N"/>
</dbReference>
<dbReference type="NCBIfam" id="TIGR02432">
    <property type="entry name" value="lysidine_TilS_N"/>
    <property type="match status" value="1"/>
</dbReference>
<keyword evidence="6" id="KW-0963">Cytoplasm</keyword>
<organism evidence="8 9">
    <name type="scientific">Henriciella mobilis</name>
    <dbReference type="NCBI Taxonomy" id="2305467"/>
    <lineage>
        <taxon>Bacteria</taxon>
        <taxon>Pseudomonadati</taxon>
        <taxon>Pseudomonadota</taxon>
        <taxon>Alphaproteobacteria</taxon>
        <taxon>Hyphomonadales</taxon>
        <taxon>Hyphomonadaceae</taxon>
        <taxon>Henriciella</taxon>
    </lineage>
</organism>
<dbReference type="GO" id="GO:0005524">
    <property type="term" value="F:ATP binding"/>
    <property type="evidence" value="ECO:0007669"/>
    <property type="project" value="UniProtKB-UniRule"/>
</dbReference>
<comment type="similarity">
    <text evidence="6">Belongs to the tRNA(Ile)-lysidine synthase family.</text>
</comment>
<evidence type="ECO:0000256" key="1">
    <source>
        <dbReference type="ARBA" id="ARBA00022598"/>
    </source>
</evidence>
<dbReference type="EC" id="6.3.4.19" evidence="6"/>
<comment type="function">
    <text evidence="6">Ligates lysine onto the cytidine present at position 34 of the AUA codon-specific tRNA(Ile) that contains the anticodon CAU, in an ATP-dependent manner. Cytidine is converted to lysidine, thus changing the amino acid specificity of the tRNA from methionine to isoleucine.</text>
</comment>
<feature type="domain" description="tRNA(Ile)-lysidine/2-thiocytidine synthase N-terminal" evidence="7">
    <location>
        <begin position="9"/>
        <end position="190"/>
    </location>
</feature>
<keyword evidence="4 6" id="KW-0067">ATP-binding</keyword>
<dbReference type="Proteomes" id="UP000266385">
    <property type="component" value="Unassembled WGS sequence"/>
</dbReference>
<dbReference type="InterPro" id="IPR012795">
    <property type="entry name" value="tRNA_Ile_lys_synt_N"/>
</dbReference>
<dbReference type="GO" id="GO:0006400">
    <property type="term" value="P:tRNA modification"/>
    <property type="evidence" value="ECO:0007669"/>
    <property type="project" value="UniProtKB-UniRule"/>
</dbReference>
<accession>A0A399RI23</accession>
<keyword evidence="1 6" id="KW-0436">Ligase</keyword>
<evidence type="ECO:0000256" key="2">
    <source>
        <dbReference type="ARBA" id="ARBA00022694"/>
    </source>
</evidence>
<protein>
    <recommendedName>
        <fullName evidence="6">tRNA(Ile)-lysidine synthase</fullName>
        <ecNumber evidence="6">6.3.4.19</ecNumber>
    </recommendedName>
    <alternativeName>
        <fullName evidence="6">tRNA(Ile)-2-lysyl-cytidine synthase</fullName>
    </alternativeName>
    <alternativeName>
        <fullName evidence="6">tRNA(Ile)-lysidine synthetase</fullName>
    </alternativeName>
</protein>
<evidence type="ECO:0000313" key="9">
    <source>
        <dbReference type="Proteomes" id="UP000266385"/>
    </source>
</evidence>
<comment type="domain">
    <text evidence="6">The N-terminal region contains the highly conserved SGGXDS motif, predicted to be a P-loop motif involved in ATP binding.</text>
</comment>
<evidence type="ECO:0000256" key="5">
    <source>
        <dbReference type="ARBA" id="ARBA00048539"/>
    </source>
</evidence>
<evidence type="ECO:0000259" key="7">
    <source>
        <dbReference type="Pfam" id="PF01171"/>
    </source>
</evidence>
<name>A0A399RI23_9PROT</name>
<dbReference type="InterPro" id="IPR014729">
    <property type="entry name" value="Rossmann-like_a/b/a_fold"/>
</dbReference>
<dbReference type="SUPFAM" id="SSF52402">
    <property type="entry name" value="Adenine nucleotide alpha hydrolases-like"/>
    <property type="match status" value="1"/>
</dbReference>
<keyword evidence="9" id="KW-1185">Reference proteome</keyword>
<dbReference type="GO" id="GO:0005737">
    <property type="term" value="C:cytoplasm"/>
    <property type="evidence" value="ECO:0007669"/>
    <property type="project" value="UniProtKB-SubCell"/>
</dbReference>
<dbReference type="InterPro" id="IPR012094">
    <property type="entry name" value="tRNA_Ile_lys_synt"/>
</dbReference>
<evidence type="ECO:0000256" key="4">
    <source>
        <dbReference type="ARBA" id="ARBA00022840"/>
    </source>
</evidence>
<dbReference type="EMBL" id="QWFX01000006">
    <property type="protein sequence ID" value="RIJ30231.1"/>
    <property type="molecule type" value="Genomic_DNA"/>
</dbReference>
<comment type="caution">
    <text evidence="8">The sequence shown here is derived from an EMBL/GenBank/DDBJ whole genome shotgun (WGS) entry which is preliminary data.</text>
</comment>
<comment type="catalytic activity">
    <reaction evidence="5 6">
        <text>cytidine(34) in tRNA(Ile2) + L-lysine + ATP = lysidine(34) in tRNA(Ile2) + AMP + diphosphate + H(+)</text>
        <dbReference type="Rhea" id="RHEA:43744"/>
        <dbReference type="Rhea" id="RHEA-COMP:10625"/>
        <dbReference type="Rhea" id="RHEA-COMP:10670"/>
        <dbReference type="ChEBI" id="CHEBI:15378"/>
        <dbReference type="ChEBI" id="CHEBI:30616"/>
        <dbReference type="ChEBI" id="CHEBI:32551"/>
        <dbReference type="ChEBI" id="CHEBI:33019"/>
        <dbReference type="ChEBI" id="CHEBI:82748"/>
        <dbReference type="ChEBI" id="CHEBI:83665"/>
        <dbReference type="ChEBI" id="CHEBI:456215"/>
        <dbReference type="EC" id="6.3.4.19"/>
    </reaction>
</comment>
<evidence type="ECO:0000256" key="6">
    <source>
        <dbReference type="HAMAP-Rule" id="MF_01161"/>
    </source>
</evidence>
<sequence>MAAGTNGPVAIAVSGGSDSLVLMLLAKAWSRRSGRNLIVLTVDHGLRPEAREEAEWVTAKAASLGLSARGLTWTPDKRSQDAARQGRHSLLAAAAREAGAGLLLLGHTRTDVEETLLMRLARPTTLASAVGPQPVSVSPVWPEGRDILLGRPLIAVRRGHLMEMLAERGESWVRDPSNESDAYERVRMRKLAGQLDAARLSRITDDAMRLRAVEDIQLADMLSAFVRIDPAGLVELQMDRLAGSLRLRARLLSILLQTAAGSDSPVAPQPLLALASDLASGGPKSRLTLGGAWLQRRGGTLMIGRDPGEVCAGWQDGIWDGRYRRAAPGGADVEESPFLVRHGMPDDPYEEILTGRLVLWEKALRLGARLGVELAGSGAQTLSPVATTRPG</sequence>
<feature type="binding site" evidence="6">
    <location>
        <begin position="14"/>
        <end position="19"/>
    </location>
    <ligand>
        <name>ATP</name>
        <dbReference type="ChEBI" id="CHEBI:30616"/>
    </ligand>
</feature>
<dbReference type="GO" id="GO:0032267">
    <property type="term" value="F:tRNA(Ile)-lysidine synthase activity"/>
    <property type="evidence" value="ECO:0007669"/>
    <property type="project" value="UniProtKB-EC"/>
</dbReference>
<dbReference type="Pfam" id="PF01171">
    <property type="entry name" value="ATP_bind_3"/>
    <property type="match status" value="1"/>
</dbReference>